<keyword evidence="3" id="KW-1185">Reference proteome</keyword>
<protein>
    <submittedName>
        <fullName evidence="2">Uncharacterized protein</fullName>
    </submittedName>
</protein>
<feature type="compositionally biased region" description="Acidic residues" evidence="1">
    <location>
        <begin position="101"/>
        <end position="117"/>
    </location>
</feature>
<gene>
    <name evidence="2" type="ORF">ACFPJA_15175</name>
</gene>
<dbReference type="Proteomes" id="UP001596145">
    <property type="component" value="Unassembled WGS sequence"/>
</dbReference>
<feature type="compositionally biased region" description="Polar residues" evidence="1">
    <location>
        <begin position="152"/>
        <end position="169"/>
    </location>
</feature>
<feature type="compositionally biased region" description="Basic and acidic residues" evidence="1">
    <location>
        <begin position="195"/>
        <end position="206"/>
    </location>
</feature>
<dbReference type="EMBL" id="JBHSKV010000021">
    <property type="protein sequence ID" value="MFC5136054.1"/>
    <property type="molecule type" value="Genomic_DNA"/>
</dbReference>
<reference evidence="2 3" key="1">
    <citation type="journal article" date="2019" name="Int. J. Syst. Evol. Microbiol.">
        <title>The Global Catalogue of Microorganisms (GCM) 10K type strain sequencing project: providing services to taxonomists for standard genome sequencing and annotation.</title>
        <authorList>
            <consortium name="The Broad Institute Genomics Platform"/>
            <consortium name="The Broad Institute Genome Sequencing Center for Infectious Disease"/>
            <person name="Wu L."/>
            <person name="Ma J."/>
        </authorList>
    </citation>
    <scope>NUCLEOTIDE SEQUENCE [LARGE SCALE GENOMIC DNA]</scope>
    <source>
        <strain evidence="2 3">CGMCC 1.16026</strain>
    </source>
</reference>
<sequence length="206" mass="20921">MSDDTSSKFLALASAAALVFATVSGGAVTHATFTDAGNVAVTVSVGNVPEDPDPDFAGDGTPTVETTATGTEVEGDEGPASEAERKNGGTPDDSDPHDGEVTDDEAGDDKGTDDEAPTDPTPDDTARETPTNETDGNDTSTNDTSTHDPSVNDGSTTGPSVSDGSTVDRTSARVRSDSTSRRSGHVATVLSVSRTARDDVSGEDQR</sequence>
<feature type="compositionally biased region" description="Low complexity" evidence="1">
    <location>
        <begin position="58"/>
        <end position="72"/>
    </location>
</feature>
<proteinExistence type="predicted"/>
<dbReference type="RefSeq" id="WP_122105879.1">
    <property type="nucleotide sequence ID" value="NZ_JBHSKV010000021.1"/>
</dbReference>
<feature type="region of interest" description="Disordered" evidence="1">
    <location>
        <begin position="44"/>
        <end position="206"/>
    </location>
</feature>
<feature type="compositionally biased region" description="Basic and acidic residues" evidence="1">
    <location>
        <begin position="170"/>
        <end position="180"/>
    </location>
</feature>
<name>A0ABD5QVE0_9EURY</name>
<accession>A0ABD5QVE0</accession>
<evidence type="ECO:0000313" key="2">
    <source>
        <dbReference type="EMBL" id="MFC5136054.1"/>
    </source>
</evidence>
<organism evidence="2 3">
    <name type="scientific">Halorubrum glutamatedens</name>
    <dbReference type="NCBI Taxonomy" id="2707018"/>
    <lineage>
        <taxon>Archaea</taxon>
        <taxon>Methanobacteriati</taxon>
        <taxon>Methanobacteriota</taxon>
        <taxon>Stenosarchaea group</taxon>
        <taxon>Halobacteria</taxon>
        <taxon>Halobacteriales</taxon>
        <taxon>Haloferacaceae</taxon>
        <taxon>Halorubrum</taxon>
    </lineage>
</organism>
<feature type="compositionally biased region" description="Low complexity" evidence="1">
    <location>
        <begin position="128"/>
        <end position="149"/>
    </location>
</feature>
<evidence type="ECO:0000256" key="1">
    <source>
        <dbReference type="SAM" id="MobiDB-lite"/>
    </source>
</evidence>
<evidence type="ECO:0000313" key="3">
    <source>
        <dbReference type="Proteomes" id="UP001596145"/>
    </source>
</evidence>
<dbReference type="AlphaFoldDB" id="A0ABD5QVE0"/>
<comment type="caution">
    <text evidence="2">The sequence shown here is derived from an EMBL/GenBank/DDBJ whole genome shotgun (WGS) entry which is preliminary data.</text>
</comment>